<dbReference type="NCBIfam" id="TIGR03297">
    <property type="entry name" value="Ppyr-DeCO2ase"/>
    <property type="match status" value="1"/>
</dbReference>
<dbReference type="EC" id="4.1.1.82" evidence="6"/>
<organism evidence="6 7">
    <name type="scientific">Clostridium porci</name>
    <dbReference type="NCBI Taxonomy" id="2605778"/>
    <lineage>
        <taxon>Bacteria</taxon>
        <taxon>Bacillati</taxon>
        <taxon>Bacillota</taxon>
        <taxon>Clostridia</taxon>
        <taxon>Eubacteriales</taxon>
        <taxon>Clostridiaceae</taxon>
        <taxon>Clostridium</taxon>
    </lineage>
</organism>
<keyword evidence="6" id="KW-0670">Pyruvate</keyword>
<dbReference type="Pfam" id="PF02775">
    <property type="entry name" value="TPP_enzyme_C"/>
    <property type="match status" value="1"/>
</dbReference>
<name>A0A7X2TAP7_9CLOT</name>
<sequence length="374" mass="40835">MEAGALFNQLNGEFFTGVPDSLLRPICDYLMKKKGISASHVIAANEGNCVGLAAGYYLATGKTPVVYLQNSGIGNIANPVISLLNERVYGIPCLFLVGWRGEPGSKDEPQHSFQGMITHQLLNDMGIAAFTVRETTDQEELGEILEQVGLLLDKGKQAALVFTTKSIVNSEKQVYKNDFQLEREKAIHAILKWTGDDIIVASTGKISREVFEVREQRGERHEKDFLTVGSMGHSSSVALGIALAKPKRRIWCLDGDGALLMHMGALAVIGTSNVKNLVHIVFNNSAHESVGGLPTVMGRVNLCETAKSLGYSCAHRIDSKEGLEAVLEIVRGKRELAFIEVLTAMGSRANLGRPTISPEENKCSFMKYLEEDKE</sequence>
<proteinExistence type="predicted"/>
<feature type="domain" description="Thiamine pyrophosphate enzyme TPP-binding" evidence="4">
    <location>
        <begin position="217"/>
        <end position="341"/>
    </location>
</feature>
<dbReference type="InterPro" id="IPR012001">
    <property type="entry name" value="Thiamin_PyroP_enz_TPP-bd_dom"/>
</dbReference>
<evidence type="ECO:0000313" key="6">
    <source>
        <dbReference type="EMBL" id="MSS35109.1"/>
    </source>
</evidence>
<accession>A0A7X2TAP7</accession>
<dbReference type="CDD" id="cd07035">
    <property type="entry name" value="TPP_PYR_POX_like"/>
    <property type="match status" value="1"/>
</dbReference>
<keyword evidence="7" id="KW-1185">Reference proteome</keyword>
<dbReference type="PANTHER" id="PTHR42818:SF1">
    <property type="entry name" value="SULFOPYRUVATE DECARBOXYLASE"/>
    <property type="match status" value="1"/>
</dbReference>
<dbReference type="RefSeq" id="WP_154470526.1">
    <property type="nucleotide sequence ID" value="NZ_VUMD01000001.1"/>
</dbReference>
<dbReference type="AlphaFoldDB" id="A0A7X2TAP7"/>
<keyword evidence="1" id="KW-0210">Decarboxylase</keyword>
<dbReference type="SUPFAM" id="SSF52518">
    <property type="entry name" value="Thiamin diphosphate-binding fold (THDP-binding)"/>
    <property type="match status" value="2"/>
</dbReference>
<dbReference type="PROSITE" id="PS00187">
    <property type="entry name" value="TPP_ENZYMES"/>
    <property type="match status" value="1"/>
</dbReference>
<evidence type="ECO:0000256" key="3">
    <source>
        <dbReference type="ARBA" id="ARBA00023239"/>
    </source>
</evidence>
<evidence type="ECO:0000259" key="5">
    <source>
        <dbReference type="Pfam" id="PF02776"/>
    </source>
</evidence>
<dbReference type="GO" id="GO:0030976">
    <property type="term" value="F:thiamine pyrophosphate binding"/>
    <property type="evidence" value="ECO:0007669"/>
    <property type="project" value="InterPro"/>
</dbReference>
<evidence type="ECO:0000256" key="2">
    <source>
        <dbReference type="ARBA" id="ARBA00023052"/>
    </source>
</evidence>
<dbReference type="GO" id="GO:0032923">
    <property type="term" value="P:organic phosphonate biosynthetic process"/>
    <property type="evidence" value="ECO:0007669"/>
    <property type="project" value="InterPro"/>
</dbReference>
<dbReference type="EMBL" id="VUMD01000001">
    <property type="protein sequence ID" value="MSS35109.1"/>
    <property type="molecule type" value="Genomic_DNA"/>
</dbReference>
<comment type="caution">
    <text evidence="6">The sequence shown here is derived from an EMBL/GenBank/DDBJ whole genome shotgun (WGS) entry which is preliminary data.</text>
</comment>
<dbReference type="InterPro" id="IPR000399">
    <property type="entry name" value="TPP-bd_CS"/>
</dbReference>
<feature type="domain" description="Thiamine pyrophosphate enzyme N-terminal TPP-binding" evidence="5">
    <location>
        <begin position="11"/>
        <end position="118"/>
    </location>
</feature>
<evidence type="ECO:0000259" key="4">
    <source>
        <dbReference type="Pfam" id="PF02775"/>
    </source>
</evidence>
<evidence type="ECO:0000256" key="1">
    <source>
        <dbReference type="ARBA" id="ARBA00022793"/>
    </source>
</evidence>
<dbReference type="GO" id="GO:0000287">
    <property type="term" value="F:magnesium ion binding"/>
    <property type="evidence" value="ECO:0007669"/>
    <property type="project" value="InterPro"/>
</dbReference>
<dbReference type="InterPro" id="IPR011766">
    <property type="entry name" value="TPP_enzyme_TPP-bd"/>
</dbReference>
<reference evidence="6 7" key="1">
    <citation type="submission" date="2019-08" db="EMBL/GenBank/DDBJ databases">
        <title>In-depth cultivation of the pig gut microbiome towards novel bacterial diversity and tailored functional studies.</title>
        <authorList>
            <person name="Wylensek D."/>
            <person name="Hitch T.C.A."/>
            <person name="Clavel T."/>
        </authorList>
    </citation>
    <scope>NUCLEOTIDE SEQUENCE [LARGE SCALE GENOMIC DNA]</scope>
    <source>
        <strain evidence="6 7">WCA-389-WT-23D1</strain>
    </source>
</reference>
<dbReference type="InterPro" id="IPR051818">
    <property type="entry name" value="TPP_dependent_decarboxylase"/>
</dbReference>
<dbReference type="Gene3D" id="3.40.50.970">
    <property type="match status" value="2"/>
</dbReference>
<dbReference type="CDD" id="cd03371">
    <property type="entry name" value="TPP_PpyrDC"/>
    <property type="match status" value="1"/>
</dbReference>
<evidence type="ECO:0000313" key="7">
    <source>
        <dbReference type="Proteomes" id="UP000429958"/>
    </source>
</evidence>
<dbReference type="Proteomes" id="UP000429958">
    <property type="component" value="Unassembled WGS sequence"/>
</dbReference>
<dbReference type="PANTHER" id="PTHR42818">
    <property type="entry name" value="SULFOPYRUVATE DECARBOXYLASE SUBUNIT ALPHA"/>
    <property type="match status" value="1"/>
</dbReference>
<keyword evidence="2" id="KW-0786">Thiamine pyrophosphate</keyword>
<dbReference type="GO" id="GO:0033980">
    <property type="term" value="F:phosphonopyruvate decarboxylase activity"/>
    <property type="evidence" value="ECO:0007669"/>
    <property type="project" value="UniProtKB-EC"/>
</dbReference>
<dbReference type="Pfam" id="PF02776">
    <property type="entry name" value="TPP_enzyme_N"/>
    <property type="match status" value="1"/>
</dbReference>
<protein>
    <submittedName>
        <fullName evidence="6">Phosphonopyruvate decarboxylase</fullName>
        <ecNumber evidence="6">4.1.1.82</ecNumber>
    </submittedName>
</protein>
<gene>
    <name evidence="6" type="primary">aepY</name>
    <name evidence="6" type="ORF">FYJ39_00580</name>
</gene>
<keyword evidence="3 6" id="KW-0456">Lyase</keyword>
<dbReference type="InterPro" id="IPR029061">
    <property type="entry name" value="THDP-binding"/>
</dbReference>
<dbReference type="InterPro" id="IPR017684">
    <property type="entry name" value="Phosphono-pyrv_decarboxylase"/>
</dbReference>